<evidence type="ECO:0000313" key="3">
    <source>
        <dbReference type="Proteomes" id="UP001529338"/>
    </source>
</evidence>
<dbReference type="RefSeq" id="WP_289456387.1">
    <property type="nucleotide sequence ID" value="NZ_JAUCGQ010000003.1"/>
</dbReference>
<protein>
    <submittedName>
        <fullName evidence="2">DMT family transporter</fullName>
    </submittedName>
</protein>
<accession>A0ABT7SJC8</accession>
<dbReference type="PANTHER" id="PTHR34821:SF2">
    <property type="entry name" value="INNER MEMBRANE PROTEIN YDCZ"/>
    <property type="match status" value="1"/>
</dbReference>
<evidence type="ECO:0000256" key="1">
    <source>
        <dbReference type="SAM" id="Phobius"/>
    </source>
</evidence>
<dbReference type="InterPro" id="IPR006750">
    <property type="entry name" value="YdcZ"/>
</dbReference>
<sequence>MDRVAEAPAAVATTARAEVAALAAAFVTGGLLATQSRVNGALGARLDDGVLAALVSFASGLLVATGALAASRRAPAGLRAGVRALRDGAAPWWLLLGGAAGAVNVVSQALVVALIGVALFTVGVVCGQTVTSLLVDRHGLGNLPGRPVTPRRAVAAAVAIGAVLLAALGDAAGTGSPWLLLVPCVAGAALGWQAAVTGQVRIVTASAASATWVNFAVGTLALTIATAVRLWSGGPPAQWPTAPWLYLGGLIGVAVVAAQAVIVRVTGVFLMGLVVLCGQVLFAVAEDRWWPVHGGQAWAVTASSAALVVGAVLIAAGRRPEVRTRGS</sequence>
<feature type="transmembrane region" description="Helical" evidence="1">
    <location>
        <begin position="178"/>
        <end position="200"/>
    </location>
</feature>
<feature type="transmembrane region" description="Helical" evidence="1">
    <location>
        <begin position="212"/>
        <end position="232"/>
    </location>
</feature>
<feature type="transmembrane region" description="Helical" evidence="1">
    <location>
        <begin position="113"/>
        <end position="134"/>
    </location>
</feature>
<feature type="transmembrane region" description="Helical" evidence="1">
    <location>
        <begin position="244"/>
        <end position="263"/>
    </location>
</feature>
<feature type="transmembrane region" description="Helical" evidence="1">
    <location>
        <begin position="90"/>
        <end position="107"/>
    </location>
</feature>
<keyword evidence="1" id="KW-1133">Transmembrane helix</keyword>
<organism evidence="2 3">
    <name type="scientific">Cellulomonas alba</name>
    <dbReference type="NCBI Taxonomy" id="3053467"/>
    <lineage>
        <taxon>Bacteria</taxon>
        <taxon>Bacillati</taxon>
        <taxon>Actinomycetota</taxon>
        <taxon>Actinomycetes</taxon>
        <taxon>Micrococcales</taxon>
        <taxon>Cellulomonadaceae</taxon>
        <taxon>Cellulomonas</taxon>
    </lineage>
</organism>
<feature type="transmembrane region" description="Helical" evidence="1">
    <location>
        <begin position="268"/>
        <end position="285"/>
    </location>
</feature>
<comment type="caution">
    <text evidence="2">The sequence shown here is derived from an EMBL/GenBank/DDBJ whole genome shotgun (WGS) entry which is preliminary data.</text>
</comment>
<keyword evidence="1" id="KW-0472">Membrane</keyword>
<keyword evidence="3" id="KW-1185">Reference proteome</keyword>
<dbReference type="PANTHER" id="PTHR34821">
    <property type="entry name" value="INNER MEMBRANE PROTEIN YDCZ"/>
    <property type="match status" value="1"/>
</dbReference>
<dbReference type="Proteomes" id="UP001529338">
    <property type="component" value="Unassembled WGS sequence"/>
</dbReference>
<feature type="transmembrane region" description="Helical" evidence="1">
    <location>
        <begin position="154"/>
        <end position="172"/>
    </location>
</feature>
<dbReference type="Pfam" id="PF04657">
    <property type="entry name" value="DMT_YdcZ"/>
    <property type="match status" value="2"/>
</dbReference>
<proteinExistence type="predicted"/>
<reference evidence="2 3" key="1">
    <citation type="submission" date="2023-06" db="EMBL/GenBank/DDBJ databases">
        <title>Cellulomonas sp. MW4 Whole genome sequence.</title>
        <authorList>
            <person name="Park S."/>
        </authorList>
    </citation>
    <scope>NUCLEOTIDE SEQUENCE [LARGE SCALE GENOMIC DNA]</scope>
    <source>
        <strain evidence="2 3">MW4</strain>
    </source>
</reference>
<gene>
    <name evidence="2" type="ORF">QRT04_15085</name>
</gene>
<evidence type="ECO:0000313" key="2">
    <source>
        <dbReference type="EMBL" id="MDM7856261.1"/>
    </source>
</evidence>
<keyword evidence="1" id="KW-0812">Transmembrane</keyword>
<name>A0ABT7SJC8_9CELL</name>
<feature type="transmembrane region" description="Helical" evidence="1">
    <location>
        <begin position="50"/>
        <end position="70"/>
    </location>
</feature>
<dbReference type="EMBL" id="JAUCGQ010000003">
    <property type="protein sequence ID" value="MDM7856261.1"/>
    <property type="molecule type" value="Genomic_DNA"/>
</dbReference>
<feature type="transmembrane region" description="Helical" evidence="1">
    <location>
        <begin position="297"/>
        <end position="317"/>
    </location>
</feature>